<gene>
    <name evidence="3" type="ORF">ACFSE6_08120</name>
</gene>
<evidence type="ECO:0000313" key="3">
    <source>
        <dbReference type="EMBL" id="MFD1717796.1"/>
    </source>
</evidence>
<name>A0ABW4L2V5_9MICO</name>
<comment type="caution">
    <text evidence="3">The sequence shown here is derived from an EMBL/GenBank/DDBJ whole genome shotgun (WGS) entry which is preliminary data.</text>
</comment>
<accession>A0ABW4L2V5</accession>
<dbReference type="Pfam" id="PF12172">
    <property type="entry name" value="zf-ChsH2"/>
    <property type="match status" value="1"/>
</dbReference>
<dbReference type="Proteomes" id="UP001597277">
    <property type="component" value="Unassembled WGS sequence"/>
</dbReference>
<dbReference type="Gene3D" id="6.10.30.10">
    <property type="match status" value="1"/>
</dbReference>
<evidence type="ECO:0000313" key="4">
    <source>
        <dbReference type="Proteomes" id="UP001597277"/>
    </source>
</evidence>
<dbReference type="InterPro" id="IPR002878">
    <property type="entry name" value="ChsH2_C"/>
</dbReference>
<protein>
    <submittedName>
        <fullName evidence="3">Zn-ribbon domain-containing OB-fold protein</fullName>
    </submittedName>
</protein>
<dbReference type="InterPro" id="IPR022002">
    <property type="entry name" value="ChsH2_Znr"/>
</dbReference>
<feature type="domain" description="ChsH2 C-terminal OB-fold" evidence="1">
    <location>
        <begin position="59"/>
        <end position="121"/>
    </location>
</feature>
<dbReference type="EMBL" id="JBHUEE010000003">
    <property type="protein sequence ID" value="MFD1717796.1"/>
    <property type="molecule type" value="Genomic_DNA"/>
</dbReference>
<dbReference type="RefSeq" id="WP_388004796.1">
    <property type="nucleotide sequence ID" value="NZ_JBHUEE010000003.1"/>
</dbReference>
<reference evidence="4" key="1">
    <citation type="journal article" date="2019" name="Int. J. Syst. Evol. Microbiol.">
        <title>The Global Catalogue of Microorganisms (GCM) 10K type strain sequencing project: providing services to taxonomists for standard genome sequencing and annotation.</title>
        <authorList>
            <consortium name="The Broad Institute Genomics Platform"/>
            <consortium name="The Broad Institute Genome Sequencing Center for Infectious Disease"/>
            <person name="Wu L."/>
            <person name="Ma J."/>
        </authorList>
    </citation>
    <scope>NUCLEOTIDE SEQUENCE [LARGE SCALE GENOMIC DNA]</scope>
    <source>
        <strain evidence="4">JCM 17130</strain>
    </source>
</reference>
<organism evidence="3 4">
    <name type="scientific">Georgenia deserti</name>
    <dbReference type="NCBI Taxonomy" id="2093781"/>
    <lineage>
        <taxon>Bacteria</taxon>
        <taxon>Bacillati</taxon>
        <taxon>Actinomycetota</taxon>
        <taxon>Actinomycetes</taxon>
        <taxon>Micrococcales</taxon>
        <taxon>Bogoriellaceae</taxon>
        <taxon>Georgenia</taxon>
    </lineage>
</organism>
<proteinExistence type="predicted"/>
<evidence type="ECO:0000259" key="2">
    <source>
        <dbReference type="Pfam" id="PF12172"/>
    </source>
</evidence>
<dbReference type="Pfam" id="PF01796">
    <property type="entry name" value="OB_ChsH2_C"/>
    <property type="match status" value="1"/>
</dbReference>
<evidence type="ECO:0000259" key="1">
    <source>
        <dbReference type="Pfam" id="PF01796"/>
    </source>
</evidence>
<sequence length="139" mass="15159">MSKLADLTVPAPTPTGETQHFWDALADGRFELPYCTRCETWFFYPRAMCPTCWREEWRWRPASGRGTVAGWSRVHRPGHPAWAAAAPYLLAVVVLDEGPRMLAHVLEGPAVPAVGSAVRVRPTAVGGHVIAAVAVEEAS</sequence>
<dbReference type="SUPFAM" id="SSF50249">
    <property type="entry name" value="Nucleic acid-binding proteins"/>
    <property type="match status" value="1"/>
</dbReference>
<dbReference type="InterPro" id="IPR012340">
    <property type="entry name" value="NA-bd_OB-fold"/>
</dbReference>
<dbReference type="InterPro" id="IPR052513">
    <property type="entry name" value="Thioester_dehydratase-like"/>
</dbReference>
<keyword evidence="4" id="KW-1185">Reference proteome</keyword>
<dbReference type="PANTHER" id="PTHR34075:SF5">
    <property type="entry name" value="BLR3430 PROTEIN"/>
    <property type="match status" value="1"/>
</dbReference>
<feature type="domain" description="ChsH2 rubredoxin-like zinc ribbon" evidence="2">
    <location>
        <begin position="22"/>
        <end position="57"/>
    </location>
</feature>
<dbReference type="PANTHER" id="PTHR34075">
    <property type="entry name" value="BLR3430 PROTEIN"/>
    <property type="match status" value="1"/>
</dbReference>